<name>A0A8E3ZI41_9PROT</name>
<evidence type="ECO:0000313" key="3">
    <source>
        <dbReference type="EMBL" id="BCM26150.1"/>
    </source>
</evidence>
<dbReference type="SUPFAM" id="SSF54523">
    <property type="entry name" value="Pili subunits"/>
    <property type="match status" value="1"/>
</dbReference>
<keyword evidence="4" id="KW-1185">Reference proteome</keyword>
<dbReference type="PANTHER" id="PTHR30093">
    <property type="entry name" value="GENERAL SECRETION PATHWAY PROTEIN G"/>
    <property type="match status" value="1"/>
</dbReference>
<dbReference type="InterPro" id="IPR045584">
    <property type="entry name" value="Pilin-like"/>
</dbReference>
<dbReference type="InterPro" id="IPR000983">
    <property type="entry name" value="Bac_GSPG_pilin"/>
</dbReference>
<dbReference type="Gene3D" id="3.30.700.10">
    <property type="entry name" value="Glycoprotein, Type 4 Pilin"/>
    <property type="match status" value="1"/>
</dbReference>
<dbReference type="GO" id="GO:0043683">
    <property type="term" value="P:type IV pilus assembly"/>
    <property type="evidence" value="ECO:0007669"/>
    <property type="project" value="InterPro"/>
</dbReference>
<dbReference type="GO" id="GO:0015628">
    <property type="term" value="P:protein secretion by the type II secretion system"/>
    <property type="evidence" value="ECO:0007669"/>
    <property type="project" value="InterPro"/>
</dbReference>
<dbReference type="Pfam" id="PF07963">
    <property type="entry name" value="N_methyl"/>
    <property type="match status" value="1"/>
</dbReference>
<dbReference type="PRINTS" id="PR00813">
    <property type="entry name" value="BCTERIALGSPG"/>
</dbReference>
<evidence type="ECO:0000256" key="2">
    <source>
        <dbReference type="SAM" id="Phobius"/>
    </source>
</evidence>
<dbReference type="AlphaFoldDB" id="A0A8E3ZI41"/>
<dbReference type="PROSITE" id="PS00409">
    <property type="entry name" value="PROKAR_NTER_METHYL"/>
    <property type="match status" value="1"/>
</dbReference>
<keyword evidence="2" id="KW-0472">Membrane</keyword>
<dbReference type="RefSeq" id="WP_318840505.1">
    <property type="nucleotide sequence ID" value="NZ_AP024110.1"/>
</dbReference>
<dbReference type="PANTHER" id="PTHR30093:SF47">
    <property type="entry name" value="TYPE IV PILUS NON-CORE MINOR PILIN PILE"/>
    <property type="match status" value="1"/>
</dbReference>
<dbReference type="InterPro" id="IPR031982">
    <property type="entry name" value="PilE-like"/>
</dbReference>
<protein>
    <submittedName>
        <fullName evidence="3">Uncharacterized protein</fullName>
    </submittedName>
</protein>
<evidence type="ECO:0000313" key="4">
    <source>
        <dbReference type="Proteomes" id="UP000826722"/>
    </source>
</evidence>
<dbReference type="KEGG" id="mpau:ZMTM_24090"/>
<sequence length="169" mass="18231">MLITPIAQNITDSSSLRDFYKTNFMDSSKNAGFTLIELMIVVAIIGILSAIALPSYQDYVIRAKISDATSELSTRRVQMEQFYQDNHTYAGTPLGCASATPSKYFTFSCNSTNTATAFIITASGISSMNGFSYTIDQSNVKASAIASPAKNSWIANSPTCWILRTGGAC</sequence>
<keyword evidence="2" id="KW-1133">Transmembrane helix</keyword>
<feature type="transmembrane region" description="Helical" evidence="2">
    <location>
        <begin position="31"/>
        <end position="53"/>
    </location>
</feature>
<evidence type="ECO:0000256" key="1">
    <source>
        <dbReference type="ARBA" id="ARBA00022481"/>
    </source>
</evidence>
<keyword evidence="1" id="KW-0488">Methylation</keyword>
<reference evidence="3" key="1">
    <citation type="journal article" date="2021" name="Arch. Microbiol.">
        <title>Methyloradius palustris gen. nov., sp. nov., a methanol-oxidizing bacterium isolated from snow.</title>
        <authorList>
            <person name="Miyadera T."/>
            <person name="Kojima H."/>
            <person name="Fukui M."/>
        </authorList>
    </citation>
    <scope>NUCLEOTIDE SEQUENCE</scope>
    <source>
        <strain evidence="3">Zm11</strain>
    </source>
</reference>
<dbReference type="EMBL" id="AP024110">
    <property type="protein sequence ID" value="BCM26150.1"/>
    <property type="molecule type" value="Genomic_DNA"/>
</dbReference>
<dbReference type="NCBIfam" id="TIGR02532">
    <property type="entry name" value="IV_pilin_GFxxxE"/>
    <property type="match status" value="1"/>
</dbReference>
<organism evidence="3 4">
    <name type="scientific">Methyloradius palustris</name>
    <dbReference type="NCBI Taxonomy" id="2778876"/>
    <lineage>
        <taxon>Bacteria</taxon>
        <taxon>Pseudomonadati</taxon>
        <taxon>Pseudomonadota</taxon>
        <taxon>Betaproteobacteria</taxon>
        <taxon>Nitrosomonadales</taxon>
        <taxon>Methylophilaceae</taxon>
        <taxon>Methyloradius</taxon>
    </lineage>
</organism>
<gene>
    <name evidence="3" type="ORF">ZMTM_24090</name>
</gene>
<dbReference type="Proteomes" id="UP000826722">
    <property type="component" value="Chromosome"/>
</dbReference>
<dbReference type="GO" id="GO:0015627">
    <property type="term" value="C:type II protein secretion system complex"/>
    <property type="evidence" value="ECO:0007669"/>
    <property type="project" value="InterPro"/>
</dbReference>
<proteinExistence type="predicted"/>
<dbReference type="Pfam" id="PF16732">
    <property type="entry name" value="ComP_DUS"/>
    <property type="match status" value="1"/>
</dbReference>
<dbReference type="InterPro" id="IPR012902">
    <property type="entry name" value="N_methyl_site"/>
</dbReference>
<accession>A0A8E3ZI41</accession>
<keyword evidence="2" id="KW-0812">Transmembrane</keyword>